<dbReference type="PATRIC" id="fig|1008153.3.peg.239"/>
<gene>
    <name evidence="1" type="ORF">HAPAU_02350</name>
</gene>
<keyword evidence="2" id="KW-1185">Reference proteome</keyword>
<dbReference type="OrthoDB" id="306198at2157"/>
<sequence>MRSTETVDVLIDPPDSRKKPGRVFLGTGVLLIAPTRHSPLARTIGAWANGLFAHIPEEIGLYDPFAVTREQAANDPEAVRIRYGDVEAMAPVVRPTGFSLYLQVARRSDEIRLGFRSNNERGQLVALARAIRDRAREAGREVELYEPDGRVRLVSLAE</sequence>
<comment type="caution">
    <text evidence="1">The sequence shown here is derived from an EMBL/GenBank/DDBJ whole genome shotgun (WGS) entry which is preliminary data.</text>
</comment>
<reference evidence="1 2" key="1">
    <citation type="submission" date="2016-02" db="EMBL/GenBank/DDBJ databases">
        <title>Genome sequence of Halalkalicoccus paucihalophilus DSM 24557.</title>
        <authorList>
            <person name="Poehlein A."/>
            <person name="Daniel R."/>
        </authorList>
    </citation>
    <scope>NUCLEOTIDE SEQUENCE [LARGE SCALE GENOMIC DNA]</scope>
    <source>
        <strain evidence="1 2">DSM 24557</strain>
    </source>
</reference>
<dbReference type="EMBL" id="LTAZ01000001">
    <property type="protein sequence ID" value="KYH27567.1"/>
    <property type="molecule type" value="Genomic_DNA"/>
</dbReference>
<dbReference type="AlphaFoldDB" id="A0A151AJH8"/>
<proteinExistence type="predicted"/>
<protein>
    <submittedName>
        <fullName evidence="1">Uncharacterized protein</fullName>
    </submittedName>
</protein>
<name>A0A151AJH8_9EURY</name>
<dbReference type="RefSeq" id="WP_066378491.1">
    <property type="nucleotide sequence ID" value="NZ_LTAZ01000001.1"/>
</dbReference>
<organism evidence="1 2">
    <name type="scientific">Halalkalicoccus paucihalophilus</name>
    <dbReference type="NCBI Taxonomy" id="1008153"/>
    <lineage>
        <taxon>Archaea</taxon>
        <taxon>Methanobacteriati</taxon>
        <taxon>Methanobacteriota</taxon>
        <taxon>Stenosarchaea group</taxon>
        <taxon>Halobacteria</taxon>
        <taxon>Halobacteriales</taxon>
        <taxon>Halococcaceae</taxon>
        <taxon>Halalkalicoccus</taxon>
    </lineage>
</organism>
<accession>A0A151AJH8</accession>
<evidence type="ECO:0000313" key="1">
    <source>
        <dbReference type="EMBL" id="KYH27567.1"/>
    </source>
</evidence>
<evidence type="ECO:0000313" key="2">
    <source>
        <dbReference type="Proteomes" id="UP000075321"/>
    </source>
</evidence>
<dbReference type="Proteomes" id="UP000075321">
    <property type="component" value="Unassembled WGS sequence"/>
</dbReference>